<dbReference type="VEuPathDB" id="FungiDB:CC77DRAFT_730659"/>
<dbReference type="AlphaFoldDB" id="A0A177DTG9"/>
<evidence type="ECO:0000313" key="1">
    <source>
        <dbReference type="EMBL" id="OAG22451.1"/>
    </source>
</evidence>
<sequence length="178" mass="19495">MAGIRCKQVGSVRGNAVAWPLCIPKIGMRYFCRIVTTPCLVPLAVDHLRLSLSSNNLTLADITHSNDMSHTSVLFSFPASCISGLAVHHARGGEMRPCGEHLGPSDDLLGMWRYLASQVYAPGYRKGLCTVFFFCFSEPNEDAWSEKGVSCGLGRLEQERCGCLTTTASQMVWVYDLG</sequence>
<dbReference type="EMBL" id="KV441474">
    <property type="protein sequence ID" value="OAG22451.1"/>
    <property type="molecule type" value="Genomic_DNA"/>
</dbReference>
<gene>
    <name evidence="1" type="ORF">CC77DRAFT_730659</name>
</gene>
<accession>A0A177DTG9</accession>
<keyword evidence="2" id="KW-1185">Reference proteome</keyword>
<dbReference type="Proteomes" id="UP000077248">
    <property type="component" value="Unassembled WGS sequence"/>
</dbReference>
<reference evidence="1 2" key="1">
    <citation type="submission" date="2016-05" db="EMBL/GenBank/DDBJ databases">
        <title>Comparative analysis of secretome profiles of manganese(II)-oxidizing ascomycete fungi.</title>
        <authorList>
            <consortium name="DOE Joint Genome Institute"/>
            <person name="Zeiner C.A."/>
            <person name="Purvine S.O."/>
            <person name="Zink E.M."/>
            <person name="Wu S."/>
            <person name="Pasa-Tolic L."/>
            <person name="Chaput D.L."/>
            <person name="Haridas S."/>
            <person name="Grigoriev I.V."/>
            <person name="Santelli C.M."/>
            <person name="Hansel C.M."/>
        </authorList>
    </citation>
    <scope>NUCLEOTIDE SEQUENCE [LARGE SCALE GENOMIC DNA]</scope>
    <source>
        <strain evidence="1 2">SRC1lrK2f</strain>
    </source>
</reference>
<dbReference type="RefSeq" id="XP_018387872.1">
    <property type="nucleotide sequence ID" value="XM_018532962.1"/>
</dbReference>
<organism evidence="1 2">
    <name type="scientific">Alternaria alternata</name>
    <name type="common">Alternaria rot fungus</name>
    <name type="synonym">Torula alternata</name>
    <dbReference type="NCBI Taxonomy" id="5599"/>
    <lineage>
        <taxon>Eukaryota</taxon>
        <taxon>Fungi</taxon>
        <taxon>Dikarya</taxon>
        <taxon>Ascomycota</taxon>
        <taxon>Pezizomycotina</taxon>
        <taxon>Dothideomycetes</taxon>
        <taxon>Pleosporomycetidae</taxon>
        <taxon>Pleosporales</taxon>
        <taxon>Pleosporineae</taxon>
        <taxon>Pleosporaceae</taxon>
        <taxon>Alternaria</taxon>
        <taxon>Alternaria sect. Alternaria</taxon>
        <taxon>Alternaria alternata complex</taxon>
    </lineage>
</organism>
<dbReference type="KEGG" id="aalt:CC77DRAFT_730659"/>
<proteinExistence type="predicted"/>
<dbReference type="GeneID" id="29118556"/>
<evidence type="ECO:0000313" key="2">
    <source>
        <dbReference type="Proteomes" id="UP000077248"/>
    </source>
</evidence>
<protein>
    <submittedName>
        <fullName evidence="1">Uncharacterized protein</fullName>
    </submittedName>
</protein>
<name>A0A177DTG9_ALTAL</name>